<proteinExistence type="predicted"/>
<gene>
    <name evidence="1" type="ORF">G3M58_45890</name>
</gene>
<feature type="non-terminal residue" evidence="1">
    <location>
        <position position="1"/>
    </location>
</feature>
<reference evidence="1" key="1">
    <citation type="submission" date="2020-01" db="EMBL/GenBank/DDBJ databases">
        <title>Insect and environment-associated Actinomycetes.</title>
        <authorList>
            <person name="Currrie C."/>
            <person name="Chevrette M."/>
            <person name="Carlson C."/>
            <person name="Stubbendieck R."/>
            <person name="Wendt-Pienkowski E."/>
        </authorList>
    </citation>
    <scope>NUCLEOTIDE SEQUENCE</scope>
    <source>
        <strain evidence="1">SID7499</strain>
    </source>
</reference>
<sequence>VVFDEAHKYIDSPDLVAGLVETVREMRHKGMSILVASQDPPSVPISLIELSDHVILHKFTSPAWLKHLQKANTAFSGLRSEQMAQLQPGEAYVWSSKATDPAFTSGALRIRCRPRVTMHGGETKTAGGGR</sequence>
<accession>A0A6G3X7L6</accession>
<dbReference type="GO" id="GO:0005524">
    <property type="term" value="F:ATP binding"/>
    <property type="evidence" value="ECO:0007669"/>
    <property type="project" value="UniProtKB-KW"/>
</dbReference>
<dbReference type="EMBL" id="JAAGMN010004773">
    <property type="protein sequence ID" value="NEE13776.1"/>
    <property type="molecule type" value="Genomic_DNA"/>
</dbReference>
<organism evidence="1">
    <name type="scientific">Streptomyces sp. SID7499</name>
    <dbReference type="NCBI Taxonomy" id="2706086"/>
    <lineage>
        <taxon>Bacteria</taxon>
        <taxon>Bacillati</taxon>
        <taxon>Actinomycetota</taxon>
        <taxon>Actinomycetes</taxon>
        <taxon>Kitasatosporales</taxon>
        <taxon>Streptomycetaceae</taxon>
        <taxon>Streptomyces</taxon>
    </lineage>
</organism>
<evidence type="ECO:0000313" key="1">
    <source>
        <dbReference type="EMBL" id="NEE13776.1"/>
    </source>
</evidence>
<dbReference type="InterPro" id="IPR027417">
    <property type="entry name" value="P-loop_NTPase"/>
</dbReference>
<keyword evidence="1" id="KW-0547">Nucleotide-binding</keyword>
<comment type="caution">
    <text evidence="1">The sequence shown here is derived from an EMBL/GenBank/DDBJ whole genome shotgun (WGS) entry which is preliminary data.</text>
</comment>
<protein>
    <submittedName>
        <fullName evidence="1">ATP-binding protein</fullName>
    </submittedName>
</protein>
<dbReference type="Gene3D" id="3.40.50.300">
    <property type="entry name" value="P-loop containing nucleotide triphosphate hydrolases"/>
    <property type="match status" value="1"/>
</dbReference>
<dbReference type="AlphaFoldDB" id="A0A6G3X7L6"/>
<dbReference type="SUPFAM" id="SSF52540">
    <property type="entry name" value="P-loop containing nucleoside triphosphate hydrolases"/>
    <property type="match status" value="1"/>
</dbReference>
<keyword evidence="1" id="KW-0067">ATP-binding</keyword>
<name>A0A6G3X7L6_9ACTN</name>